<dbReference type="InterPro" id="IPR009056">
    <property type="entry name" value="Cyt_c-like_dom"/>
</dbReference>
<proteinExistence type="predicted"/>
<evidence type="ECO:0000313" key="12">
    <source>
        <dbReference type="EMBL" id="CAJ47651.1"/>
    </source>
</evidence>
<reference evidence="12 13" key="1">
    <citation type="journal article" date="2006" name="J. Bacteriol.">
        <title>Comparison of the genome sequence of the poultry pathogen Bordetella avium with those of B. bronchiseptica, B. pertussis, and B. parapertussis reveals extensive diversity in surface structures associated with host interaction.</title>
        <authorList>
            <person name="Sebaihia M."/>
            <person name="Preston A."/>
            <person name="Maskell D.J."/>
            <person name="Kuzmiak H."/>
            <person name="Connell T.D."/>
            <person name="King N.D."/>
            <person name="Orndorff P.E."/>
            <person name="Miyamoto D.M."/>
            <person name="Thomson N.R."/>
            <person name="Harris D."/>
            <person name="Goble A."/>
            <person name="Lord A."/>
            <person name="Murphy L."/>
            <person name="Quail M.A."/>
            <person name="Rutter S."/>
            <person name="Squares R."/>
            <person name="Squares S."/>
            <person name="Woodward J."/>
            <person name="Parkhill J."/>
            <person name="Temple L.M."/>
        </authorList>
    </citation>
    <scope>NUCLEOTIDE SEQUENCE [LARGE SCALE GENOMIC DNA]</scope>
    <source>
        <strain evidence="12 13">197N</strain>
    </source>
</reference>
<feature type="binding site" description="axial binding residue" evidence="9">
    <location>
        <position position="201"/>
    </location>
    <ligand>
        <name>heme c</name>
        <dbReference type="ChEBI" id="CHEBI:61717"/>
        <label>2</label>
    </ligand>
    <ligandPart>
        <name>Fe</name>
        <dbReference type="ChEBI" id="CHEBI:18248"/>
    </ligandPart>
</feature>
<keyword evidence="5" id="KW-0574">Periplasm</keyword>
<evidence type="ECO:0000256" key="1">
    <source>
        <dbReference type="ARBA" id="ARBA00004418"/>
    </source>
</evidence>
<dbReference type="Proteomes" id="UP000001977">
    <property type="component" value="Chromosome"/>
</dbReference>
<feature type="binding site" description="covalent" evidence="8">
    <location>
        <position position="51"/>
    </location>
    <ligand>
        <name>heme c</name>
        <dbReference type="ChEBI" id="CHEBI:61717"/>
        <label>1</label>
    </ligand>
</feature>
<comment type="subcellular location">
    <subcellularLocation>
        <location evidence="1">Periplasm</location>
    </subcellularLocation>
</comment>
<evidence type="ECO:0000256" key="6">
    <source>
        <dbReference type="ARBA" id="ARBA00022982"/>
    </source>
</evidence>
<keyword evidence="2" id="KW-0813">Transport</keyword>
<feature type="chain" id="PRO_5004212063" evidence="10">
    <location>
        <begin position="22"/>
        <end position="224"/>
    </location>
</feature>
<organism evidence="12 13">
    <name type="scientific">Bordetella avium (strain 197N)</name>
    <dbReference type="NCBI Taxonomy" id="360910"/>
    <lineage>
        <taxon>Bacteria</taxon>
        <taxon>Pseudomonadati</taxon>
        <taxon>Pseudomonadota</taxon>
        <taxon>Betaproteobacteria</taxon>
        <taxon>Burkholderiales</taxon>
        <taxon>Alcaligenaceae</taxon>
        <taxon>Bordetella</taxon>
    </lineage>
</organism>
<evidence type="ECO:0000256" key="2">
    <source>
        <dbReference type="ARBA" id="ARBA00022448"/>
    </source>
</evidence>
<dbReference type="Pfam" id="PF00034">
    <property type="entry name" value="Cytochrom_C"/>
    <property type="match status" value="2"/>
</dbReference>
<feature type="binding site" description="axial binding residue" evidence="9">
    <location>
        <position position="102"/>
    </location>
    <ligand>
        <name>heme c</name>
        <dbReference type="ChEBI" id="CHEBI:61717"/>
        <label>1</label>
    </ligand>
    <ligandPart>
        <name>Fe</name>
        <dbReference type="ChEBI" id="CHEBI:18248"/>
    </ligandPart>
</feature>
<dbReference type="GO" id="GO:0020037">
    <property type="term" value="F:heme binding"/>
    <property type="evidence" value="ECO:0007669"/>
    <property type="project" value="InterPro"/>
</dbReference>
<feature type="domain" description="Cytochrome c" evidence="11">
    <location>
        <begin position="136"/>
        <end position="224"/>
    </location>
</feature>
<dbReference type="InterPro" id="IPR050597">
    <property type="entry name" value="Cytochrome_c_Oxidase_Subunit"/>
</dbReference>
<dbReference type="Gene3D" id="1.10.760.10">
    <property type="entry name" value="Cytochrome c-like domain"/>
    <property type="match status" value="2"/>
</dbReference>
<keyword evidence="6" id="KW-0249">Electron transport</keyword>
<dbReference type="STRING" id="360910.BAV0067"/>
<dbReference type="eggNOG" id="COG2863">
    <property type="taxonomic scope" value="Bacteria"/>
</dbReference>
<keyword evidence="10" id="KW-0732">Signal</keyword>
<dbReference type="InterPro" id="IPR008168">
    <property type="entry name" value="Cyt_C_IC"/>
</dbReference>
<evidence type="ECO:0000256" key="8">
    <source>
        <dbReference type="PIRSR" id="PIRSR000005-1"/>
    </source>
</evidence>
<dbReference type="HOGENOM" id="CLU_076280_2_0_4"/>
<feature type="signal peptide" evidence="10">
    <location>
        <begin position="1"/>
        <end position="21"/>
    </location>
</feature>
<accession>Q2L214</accession>
<dbReference type="EMBL" id="AM167904">
    <property type="protein sequence ID" value="CAJ47651.1"/>
    <property type="molecule type" value="Genomic_DNA"/>
</dbReference>
<feature type="binding site" description="covalent" evidence="8">
    <location>
        <position position="160"/>
    </location>
    <ligand>
        <name>heme c</name>
        <dbReference type="ChEBI" id="CHEBI:61717"/>
        <label>2</label>
    </ligand>
</feature>
<evidence type="ECO:0000256" key="9">
    <source>
        <dbReference type="PIRSR" id="PIRSR000005-2"/>
    </source>
</evidence>
<name>Q2L214_BORA1</name>
<keyword evidence="13" id="KW-1185">Reference proteome</keyword>
<feature type="binding site" description="axial binding residue" evidence="9">
    <location>
        <position position="52"/>
    </location>
    <ligand>
        <name>heme c</name>
        <dbReference type="ChEBI" id="CHEBI:61717"/>
        <label>1</label>
    </ligand>
    <ligandPart>
        <name>Fe</name>
        <dbReference type="ChEBI" id="CHEBI:18248"/>
    </ligandPart>
</feature>
<dbReference type="KEGG" id="bav:BAV0067"/>
<feature type="binding site" description="covalent" evidence="8">
    <location>
        <position position="157"/>
    </location>
    <ligand>
        <name>heme c</name>
        <dbReference type="ChEBI" id="CHEBI:61717"/>
        <label>2</label>
    </ligand>
</feature>
<feature type="domain" description="Cytochrome c" evidence="11">
    <location>
        <begin position="27"/>
        <end position="125"/>
    </location>
</feature>
<dbReference type="GO" id="GO:0005506">
    <property type="term" value="F:iron ion binding"/>
    <property type="evidence" value="ECO:0007669"/>
    <property type="project" value="InterPro"/>
</dbReference>
<evidence type="ECO:0000256" key="3">
    <source>
        <dbReference type="ARBA" id="ARBA00022617"/>
    </source>
</evidence>
<dbReference type="InterPro" id="IPR024167">
    <property type="entry name" value="Cytochrome_c4-like"/>
</dbReference>
<dbReference type="PIRSF" id="PIRSF000005">
    <property type="entry name" value="Cytochrome_c4"/>
    <property type="match status" value="1"/>
</dbReference>
<keyword evidence="3 8" id="KW-0349">Heme</keyword>
<feature type="binding site" description="covalent" evidence="8">
    <location>
        <position position="48"/>
    </location>
    <ligand>
        <name>heme c</name>
        <dbReference type="ChEBI" id="CHEBI:61717"/>
        <label>1</label>
    </ligand>
</feature>
<gene>
    <name evidence="12" type="ordered locus">BAV0067</name>
</gene>
<sequence length="224" mass="23587">MSWLVNGLLGLLLVIATSAFAAAPAKPDMERGARLFDQGDPSRGIVACASCHGAGGNSEIPVYPNLAAQPHEYLARQLHDFQIRPGATQPRRMAADSEVSVMTPMVEALTPADIQDIALYLAQQALSAPASAALPELFEPGQRLWRAGAADRGVPACAACHGPNGAGLPAQYPRLAGQFSDYLKEQLTLLRSGARSNSPVMQDIAGRLTDDDIKAVADYGAGLR</sequence>
<evidence type="ECO:0000259" key="11">
    <source>
        <dbReference type="PROSITE" id="PS51007"/>
    </source>
</evidence>
<dbReference type="AlphaFoldDB" id="Q2L214"/>
<dbReference type="PANTHER" id="PTHR33751">
    <property type="entry name" value="CBB3-TYPE CYTOCHROME C OXIDASE SUBUNIT FIXP"/>
    <property type="match status" value="1"/>
</dbReference>
<dbReference type="PRINTS" id="PR00605">
    <property type="entry name" value="CYTCHROMECIC"/>
</dbReference>
<dbReference type="GO" id="GO:0009055">
    <property type="term" value="F:electron transfer activity"/>
    <property type="evidence" value="ECO:0007669"/>
    <property type="project" value="InterPro"/>
</dbReference>
<dbReference type="OrthoDB" id="9773456at2"/>
<evidence type="ECO:0000313" key="13">
    <source>
        <dbReference type="Proteomes" id="UP000001977"/>
    </source>
</evidence>
<dbReference type="GO" id="GO:0042597">
    <property type="term" value="C:periplasmic space"/>
    <property type="evidence" value="ECO:0007669"/>
    <property type="project" value="UniProtKB-SubCell"/>
</dbReference>
<evidence type="ECO:0000256" key="7">
    <source>
        <dbReference type="ARBA" id="ARBA00023004"/>
    </source>
</evidence>
<evidence type="ECO:0000256" key="10">
    <source>
        <dbReference type="SAM" id="SignalP"/>
    </source>
</evidence>
<protein>
    <submittedName>
        <fullName evidence="12">Cytochrome C</fullName>
    </submittedName>
</protein>
<dbReference type="InterPro" id="IPR036909">
    <property type="entry name" value="Cyt_c-like_dom_sf"/>
</dbReference>
<comment type="PTM">
    <text evidence="8">Binds 2 heme c groups covalently per subunit.</text>
</comment>
<keyword evidence="4 9" id="KW-0479">Metal-binding</keyword>
<evidence type="ECO:0000256" key="5">
    <source>
        <dbReference type="ARBA" id="ARBA00022764"/>
    </source>
</evidence>
<feature type="binding site" description="axial binding residue" evidence="9">
    <location>
        <position position="161"/>
    </location>
    <ligand>
        <name>heme c</name>
        <dbReference type="ChEBI" id="CHEBI:61717"/>
        <label>2</label>
    </ligand>
    <ligandPart>
        <name>Fe</name>
        <dbReference type="ChEBI" id="CHEBI:18248"/>
    </ligandPart>
</feature>
<dbReference type="PROSITE" id="PS51007">
    <property type="entry name" value="CYTC"/>
    <property type="match status" value="2"/>
</dbReference>
<dbReference type="RefSeq" id="WP_012415770.1">
    <property type="nucleotide sequence ID" value="NC_010645.1"/>
</dbReference>
<dbReference type="PANTHER" id="PTHR33751:SF9">
    <property type="entry name" value="CYTOCHROME C4"/>
    <property type="match status" value="1"/>
</dbReference>
<evidence type="ECO:0000256" key="4">
    <source>
        <dbReference type="ARBA" id="ARBA00022723"/>
    </source>
</evidence>
<keyword evidence="7 9" id="KW-0408">Iron</keyword>
<dbReference type="SUPFAM" id="SSF46626">
    <property type="entry name" value="Cytochrome c"/>
    <property type="match status" value="2"/>
</dbReference>